<dbReference type="Gene3D" id="3.10.450.620">
    <property type="entry name" value="JHP933, nucleotidyltransferase-like core domain"/>
    <property type="match status" value="1"/>
</dbReference>
<dbReference type="Proteomes" id="UP000242592">
    <property type="component" value="Unassembled WGS sequence"/>
</dbReference>
<organism evidence="1 2">
    <name type="scientific">Thermosipho atlanticus DSM 15807</name>
    <dbReference type="NCBI Taxonomy" id="1123380"/>
    <lineage>
        <taxon>Bacteria</taxon>
        <taxon>Thermotogati</taxon>
        <taxon>Thermotogota</taxon>
        <taxon>Thermotogae</taxon>
        <taxon>Thermotogales</taxon>
        <taxon>Fervidobacteriaceae</taxon>
        <taxon>Thermosipho</taxon>
    </lineage>
</organism>
<protein>
    <submittedName>
        <fullName evidence="1">Nucleotidyl transferase AbiEii toxin, Type IV TA system</fullName>
    </submittedName>
</protein>
<dbReference type="Pfam" id="PF08843">
    <property type="entry name" value="AbiEii"/>
    <property type="match status" value="2"/>
</dbReference>
<proteinExistence type="predicted"/>
<name>A0A1M5RNK0_9BACT</name>
<dbReference type="InterPro" id="IPR014942">
    <property type="entry name" value="AbiEii"/>
</dbReference>
<keyword evidence="1" id="KW-0808">Transferase</keyword>
<reference evidence="2" key="1">
    <citation type="submission" date="2016-11" db="EMBL/GenBank/DDBJ databases">
        <authorList>
            <person name="Varghese N."/>
            <person name="Submissions S."/>
        </authorList>
    </citation>
    <scope>NUCLEOTIDE SEQUENCE [LARGE SCALE GENOMIC DNA]</scope>
    <source>
        <strain evidence="2">DSM 15807</strain>
    </source>
</reference>
<dbReference type="STRING" id="1123380.SAMN02745199_0526"/>
<dbReference type="AlphaFoldDB" id="A0A1M5RNK0"/>
<evidence type="ECO:0000313" key="2">
    <source>
        <dbReference type="Proteomes" id="UP000242592"/>
    </source>
</evidence>
<gene>
    <name evidence="1" type="ORF">SAMN02745199_0526</name>
</gene>
<sequence>MSRLTSKQKEVLEKILELDIFHEFYLAGGTSLLLKYNHRLSLDFDFFLLPNKKFKLELYEKKMLTSFQNLEIVYRDTQTLIFDLNGVKISLFEYPYPLIKEIERIKNVPVASDEDIACMKVDAISKRGLKKDFFDLWILIRIHKWSINDLFEMIQKKYSGYNLAVFLKSLTYFDDAEKNKDFQEVENSWNIIKDFFRNYVKTYKF</sequence>
<keyword evidence="2" id="KW-1185">Reference proteome</keyword>
<accession>A0A1M5RNK0</accession>
<evidence type="ECO:0000313" key="1">
    <source>
        <dbReference type="EMBL" id="SHH27855.1"/>
    </source>
</evidence>
<dbReference type="GO" id="GO:0016740">
    <property type="term" value="F:transferase activity"/>
    <property type="evidence" value="ECO:0007669"/>
    <property type="project" value="UniProtKB-KW"/>
</dbReference>
<dbReference type="OrthoDB" id="9794849at2"/>
<dbReference type="RefSeq" id="WP_073071903.1">
    <property type="nucleotide sequence ID" value="NZ_FQXN01000002.1"/>
</dbReference>
<dbReference type="EMBL" id="FQXN01000002">
    <property type="protein sequence ID" value="SHH27855.1"/>
    <property type="molecule type" value="Genomic_DNA"/>
</dbReference>